<sequence>EVLTPGLCSPWSPVPGDPSWRGRAKGKMWTQHPRTLQAVLPQGRETIFNVRQVQIMLYPTLLFHVIFYTMGSSLSLRSQAEKPYKGKARLNKGQGHH</sequence>
<protein>
    <submittedName>
        <fullName evidence="1">Beta-defensin 132</fullName>
    </submittedName>
</protein>
<accession>A0ABD2DB01</accession>
<dbReference type="AlphaFoldDB" id="A0ABD2DB01"/>
<proteinExistence type="predicted"/>
<dbReference type="Proteomes" id="UP001610411">
    <property type="component" value="Unassembled WGS sequence"/>
</dbReference>
<keyword evidence="2" id="KW-1185">Reference proteome</keyword>
<gene>
    <name evidence="1" type="ORF">WCI35_029473</name>
</gene>
<feature type="non-terminal residue" evidence="1">
    <location>
        <position position="1"/>
    </location>
</feature>
<dbReference type="EMBL" id="JBFSEQ010000012">
    <property type="protein sequence ID" value="KAL2763878.1"/>
    <property type="molecule type" value="Genomic_DNA"/>
</dbReference>
<feature type="non-terminal residue" evidence="1">
    <location>
        <position position="97"/>
    </location>
</feature>
<evidence type="ECO:0000313" key="1">
    <source>
        <dbReference type="EMBL" id="KAL2763878.1"/>
    </source>
</evidence>
<comment type="caution">
    <text evidence="1">The sequence shown here is derived from an EMBL/GenBank/DDBJ whole genome shotgun (WGS) entry which is preliminary data.</text>
</comment>
<evidence type="ECO:0000313" key="2">
    <source>
        <dbReference type="Proteomes" id="UP001610411"/>
    </source>
</evidence>
<organism evidence="1 2">
    <name type="scientific">Daubentonia madagascariensis</name>
    <name type="common">Aye-aye</name>
    <name type="synonym">Sciurus madagascariensis</name>
    <dbReference type="NCBI Taxonomy" id="31869"/>
    <lineage>
        <taxon>Eukaryota</taxon>
        <taxon>Metazoa</taxon>
        <taxon>Chordata</taxon>
        <taxon>Craniata</taxon>
        <taxon>Vertebrata</taxon>
        <taxon>Euteleostomi</taxon>
        <taxon>Mammalia</taxon>
        <taxon>Eutheria</taxon>
        <taxon>Euarchontoglires</taxon>
        <taxon>Primates</taxon>
        <taxon>Strepsirrhini</taxon>
        <taxon>Chiromyiformes</taxon>
        <taxon>Daubentoniidae</taxon>
        <taxon>Daubentonia</taxon>
    </lineage>
</organism>
<name>A0ABD2DB01_DAUMA</name>
<reference evidence="1 2" key="1">
    <citation type="journal article" date="2024" name="G3 (Bethesda)">
        <title>A hybrid genome assembly of the endangered aye-aye (Daubentonia madagascariensis).</title>
        <authorList>
            <person name="Versoza C.J."/>
            <person name="Pfeifer S.P."/>
        </authorList>
    </citation>
    <scope>NUCLEOTIDE SEQUENCE [LARGE SCALE GENOMIC DNA]</scope>
    <source>
        <strain evidence="1">6821</strain>
    </source>
</reference>